<dbReference type="InterPro" id="IPR000073">
    <property type="entry name" value="AB_hydrolase_1"/>
</dbReference>
<evidence type="ECO:0000313" key="3">
    <source>
        <dbReference type="Proteomes" id="UP000019804"/>
    </source>
</evidence>
<dbReference type="GO" id="GO:0016020">
    <property type="term" value="C:membrane"/>
    <property type="evidence" value="ECO:0007669"/>
    <property type="project" value="TreeGrafter"/>
</dbReference>
<dbReference type="Proteomes" id="UP000019804">
    <property type="component" value="Unassembled WGS sequence"/>
</dbReference>
<feature type="domain" description="AB hydrolase-1" evidence="1">
    <location>
        <begin position="105"/>
        <end position="210"/>
    </location>
</feature>
<sequence length="411" mass="44478">MSWYSQTADFLSDSFANHQSQIPLLAATGAASFTLGFLLRSIGSDSHTEGKILHSPRSTVLPGLSDEEIRALPLPADVLPGARDVSTPYGSIRAYEWGPEDGPKVLFVHGITTPCIALGGVAHALVDRGCRVMLFDLFGRGYSDCPSDLPQDDRLFSTQISLALNSSPISWTGAGSGKFCLVGYSLGGGIAASFASFFPQLLSSLVLLAPSGLIRDSQISFQSRFLYSRGLIPEKVLGFLVGRRLRAGPLVTPKPKGNEKIDAGAALTEELPSTGAAGTQILSRAYPHVAVPTAVYWQVNNHSGFVHAFMSSMRFGPILCQRQWDTWARLGQFLTAQRSRSPQEQSKHGLTGDKVQIICGVDDSIIVKEELAPDATDVLEGNVEFKYFDAGHEFPSTKYDELAQQIWDLLD</sequence>
<dbReference type="AlphaFoldDB" id="A0A017SST1"/>
<protein>
    <submittedName>
        <fullName evidence="2">Putative alpha/beta hydrolase family protein</fullName>
    </submittedName>
</protein>
<dbReference type="STRING" id="1388766.A0A017SST1"/>
<gene>
    <name evidence="2" type="ORF">EURHEDRAFT_469148</name>
</gene>
<dbReference type="GeneID" id="63700400"/>
<dbReference type="PANTHER" id="PTHR43798">
    <property type="entry name" value="MONOACYLGLYCEROL LIPASE"/>
    <property type="match status" value="1"/>
</dbReference>
<dbReference type="HOGENOM" id="CLU_020336_11_1_1"/>
<evidence type="ECO:0000313" key="2">
    <source>
        <dbReference type="EMBL" id="EYE99639.1"/>
    </source>
</evidence>
<proteinExistence type="predicted"/>
<reference evidence="3" key="1">
    <citation type="journal article" date="2014" name="Nat. Commun.">
        <title>Genomic adaptations of the halophilic Dead Sea filamentous fungus Eurotium rubrum.</title>
        <authorList>
            <person name="Kis-Papo T."/>
            <person name="Weig A.R."/>
            <person name="Riley R."/>
            <person name="Persoh D."/>
            <person name="Salamov A."/>
            <person name="Sun H."/>
            <person name="Lipzen A."/>
            <person name="Wasser S.P."/>
            <person name="Rambold G."/>
            <person name="Grigoriev I.V."/>
            <person name="Nevo E."/>
        </authorList>
    </citation>
    <scope>NUCLEOTIDE SEQUENCE [LARGE SCALE GENOMIC DNA]</scope>
    <source>
        <strain evidence="3">CBS 135680</strain>
    </source>
</reference>
<dbReference type="EMBL" id="KK088411">
    <property type="protein sequence ID" value="EYE99639.1"/>
    <property type="molecule type" value="Genomic_DNA"/>
</dbReference>
<dbReference type="InterPro" id="IPR050266">
    <property type="entry name" value="AB_hydrolase_sf"/>
</dbReference>
<keyword evidence="3" id="KW-1185">Reference proteome</keyword>
<dbReference type="PANTHER" id="PTHR43798:SF33">
    <property type="entry name" value="HYDROLASE, PUTATIVE (AFU_ORTHOLOGUE AFUA_2G14860)-RELATED"/>
    <property type="match status" value="1"/>
</dbReference>
<evidence type="ECO:0000259" key="1">
    <source>
        <dbReference type="Pfam" id="PF00561"/>
    </source>
</evidence>
<accession>A0A017SST1</accession>
<dbReference type="OrthoDB" id="408373at2759"/>
<dbReference type="InterPro" id="IPR029058">
    <property type="entry name" value="AB_hydrolase_fold"/>
</dbReference>
<name>A0A017SST1_ASPRC</name>
<organism evidence="2 3">
    <name type="scientific">Aspergillus ruber (strain CBS 135680)</name>
    <dbReference type="NCBI Taxonomy" id="1388766"/>
    <lineage>
        <taxon>Eukaryota</taxon>
        <taxon>Fungi</taxon>
        <taxon>Dikarya</taxon>
        <taxon>Ascomycota</taxon>
        <taxon>Pezizomycotina</taxon>
        <taxon>Eurotiomycetes</taxon>
        <taxon>Eurotiomycetidae</taxon>
        <taxon>Eurotiales</taxon>
        <taxon>Aspergillaceae</taxon>
        <taxon>Aspergillus</taxon>
        <taxon>Aspergillus subgen. Aspergillus</taxon>
    </lineage>
</organism>
<dbReference type="Gene3D" id="3.40.50.1820">
    <property type="entry name" value="alpha/beta hydrolase"/>
    <property type="match status" value="1"/>
</dbReference>
<dbReference type="Pfam" id="PF00561">
    <property type="entry name" value="Abhydrolase_1"/>
    <property type="match status" value="1"/>
</dbReference>
<dbReference type="RefSeq" id="XP_040643327.1">
    <property type="nucleotide sequence ID" value="XM_040785276.1"/>
</dbReference>
<dbReference type="SUPFAM" id="SSF53474">
    <property type="entry name" value="alpha/beta-Hydrolases"/>
    <property type="match status" value="1"/>
</dbReference>
<dbReference type="GO" id="GO:0046464">
    <property type="term" value="P:acylglycerol catabolic process"/>
    <property type="evidence" value="ECO:0007669"/>
    <property type="project" value="TreeGrafter"/>
</dbReference>
<dbReference type="GO" id="GO:0047372">
    <property type="term" value="F:monoacylglycerol lipase activity"/>
    <property type="evidence" value="ECO:0007669"/>
    <property type="project" value="TreeGrafter"/>
</dbReference>
<keyword evidence="2" id="KW-0378">Hydrolase</keyword>
<dbReference type="PRINTS" id="PR00111">
    <property type="entry name" value="ABHYDROLASE"/>
</dbReference>